<gene>
    <name evidence="1" type="ORF">D9756_010115</name>
</gene>
<protein>
    <submittedName>
        <fullName evidence="1">Uncharacterized protein</fullName>
    </submittedName>
</protein>
<evidence type="ECO:0000313" key="1">
    <source>
        <dbReference type="EMBL" id="KAF5346491.1"/>
    </source>
</evidence>
<comment type="caution">
    <text evidence="1">The sequence shown here is derived from an EMBL/GenBank/DDBJ whole genome shotgun (WGS) entry which is preliminary data.</text>
</comment>
<reference evidence="1 2" key="1">
    <citation type="journal article" date="2020" name="ISME J.">
        <title>Uncovering the hidden diversity of litter-decomposition mechanisms in mushroom-forming fungi.</title>
        <authorList>
            <person name="Floudas D."/>
            <person name="Bentzer J."/>
            <person name="Ahren D."/>
            <person name="Johansson T."/>
            <person name="Persson P."/>
            <person name="Tunlid A."/>
        </authorList>
    </citation>
    <scope>NUCLEOTIDE SEQUENCE [LARGE SCALE GENOMIC DNA]</scope>
    <source>
        <strain evidence="1 2">CBS 146.42</strain>
    </source>
</reference>
<sequence length="178" mass="19877">MAKRQRRTQRIGRNPAYVTPASNAAGLDGAHWTRDEAWSRRNRCRTFGARSMALGLASTSLNERRLAFTELHLHSSLCTLQESRTGTTTLTLSSFSAPPDSSLGPPSVQSLTRYHPLELRALKAKLDKLREEKESIHYVARGQDSTIVEGELKNQAGYLHKMEGTRSRMDAELVSLQV</sequence>
<organism evidence="1 2">
    <name type="scientific">Leucocoprinus leucothites</name>
    <dbReference type="NCBI Taxonomy" id="201217"/>
    <lineage>
        <taxon>Eukaryota</taxon>
        <taxon>Fungi</taxon>
        <taxon>Dikarya</taxon>
        <taxon>Basidiomycota</taxon>
        <taxon>Agaricomycotina</taxon>
        <taxon>Agaricomycetes</taxon>
        <taxon>Agaricomycetidae</taxon>
        <taxon>Agaricales</taxon>
        <taxon>Agaricineae</taxon>
        <taxon>Agaricaceae</taxon>
        <taxon>Leucocoprinus</taxon>
    </lineage>
</organism>
<dbReference type="EMBL" id="JAACJO010000031">
    <property type="protein sequence ID" value="KAF5346491.1"/>
    <property type="molecule type" value="Genomic_DNA"/>
</dbReference>
<dbReference type="Proteomes" id="UP000559027">
    <property type="component" value="Unassembled WGS sequence"/>
</dbReference>
<dbReference type="AlphaFoldDB" id="A0A8H5CR59"/>
<keyword evidence="2" id="KW-1185">Reference proteome</keyword>
<proteinExistence type="predicted"/>
<name>A0A8H5CR59_9AGAR</name>
<evidence type="ECO:0000313" key="2">
    <source>
        <dbReference type="Proteomes" id="UP000559027"/>
    </source>
</evidence>
<accession>A0A8H5CR59</accession>